<protein>
    <recommendedName>
        <fullName evidence="3">Host nuclease inhibitor protein</fullName>
    </recommendedName>
</protein>
<dbReference type="AlphaFoldDB" id="A0A1H4XU76"/>
<dbReference type="STRING" id="53406.SAMN05421553_2015"/>
<evidence type="ECO:0000313" key="2">
    <source>
        <dbReference type="Proteomes" id="UP000242849"/>
    </source>
</evidence>
<keyword evidence="2" id="KW-1185">Reference proteome</keyword>
<dbReference type="OrthoDB" id="7012611at2"/>
<dbReference type="Proteomes" id="UP000242849">
    <property type="component" value="Unassembled WGS sequence"/>
</dbReference>
<evidence type="ECO:0000313" key="1">
    <source>
        <dbReference type="EMBL" id="SED09272.1"/>
    </source>
</evidence>
<sequence length="95" mass="10130">MAKTYAVCQIDGLIKFVEQPPAEGHFALAVGDLAVVRQVIRETCAPHSDGQRPGITLHVPGIDPKATDRDNLGSIARYIQTLGKHNAPGFRALGA</sequence>
<evidence type="ECO:0008006" key="3">
    <source>
        <dbReference type="Google" id="ProtNLM"/>
    </source>
</evidence>
<organism evidence="1 2">
    <name type="scientific">Pseudomonas anguilliseptica</name>
    <dbReference type="NCBI Taxonomy" id="53406"/>
    <lineage>
        <taxon>Bacteria</taxon>
        <taxon>Pseudomonadati</taxon>
        <taxon>Pseudomonadota</taxon>
        <taxon>Gammaproteobacteria</taxon>
        <taxon>Pseudomonadales</taxon>
        <taxon>Pseudomonadaceae</taxon>
        <taxon>Pseudomonas</taxon>
    </lineage>
</organism>
<proteinExistence type="predicted"/>
<gene>
    <name evidence="1" type="ORF">SAMN05421553_2015</name>
</gene>
<dbReference type="RefSeq" id="WP_090379859.1">
    <property type="nucleotide sequence ID" value="NZ_CP156749.1"/>
</dbReference>
<accession>A0A1H4XU76</accession>
<dbReference type="EMBL" id="FNSC01000001">
    <property type="protein sequence ID" value="SED09272.1"/>
    <property type="molecule type" value="Genomic_DNA"/>
</dbReference>
<name>A0A1H4XU76_PSEAG</name>
<reference evidence="2" key="1">
    <citation type="submission" date="2016-10" db="EMBL/GenBank/DDBJ databases">
        <authorList>
            <person name="Varghese N."/>
            <person name="Submissions S."/>
        </authorList>
    </citation>
    <scope>NUCLEOTIDE SEQUENCE [LARGE SCALE GENOMIC DNA]</scope>
    <source>
        <strain evidence="2">DSM 12111</strain>
    </source>
</reference>